<dbReference type="AlphaFoldDB" id="A0A841RDP8"/>
<dbReference type="RefSeq" id="WP_184748337.1">
    <property type="nucleotide sequence ID" value="NZ_JACHGJ010000009.1"/>
</dbReference>
<dbReference type="EMBL" id="JACHGJ010000009">
    <property type="protein sequence ID" value="MBB6482103.1"/>
    <property type="molecule type" value="Genomic_DNA"/>
</dbReference>
<dbReference type="Proteomes" id="UP000587760">
    <property type="component" value="Unassembled WGS sequence"/>
</dbReference>
<comment type="caution">
    <text evidence="2">The sequence shown here is derived from an EMBL/GenBank/DDBJ whole genome shotgun (WGS) entry which is preliminary data.</text>
</comment>
<dbReference type="InterPro" id="IPR005583">
    <property type="entry name" value="YaaA"/>
</dbReference>
<dbReference type="GO" id="GO:0033194">
    <property type="term" value="P:response to hydroperoxide"/>
    <property type="evidence" value="ECO:0007669"/>
    <property type="project" value="TreeGrafter"/>
</dbReference>
<organism evidence="2 3">
    <name type="scientific">Spirochaeta isovalerica</name>
    <dbReference type="NCBI Taxonomy" id="150"/>
    <lineage>
        <taxon>Bacteria</taxon>
        <taxon>Pseudomonadati</taxon>
        <taxon>Spirochaetota</taxon>
        <taxon>Spirochaetia</taxon>
        <taxon>Spirochaetales</taxon>
        <taxon>Spirochaetaceae</taxon>
        <taxon>Spirochaeta</taxon>
    </lineage>
</organism>
<keyword evidence="3" id="KW-1185">Reference proteome</keyword>
<dbReference type="GO" id="GO:0005829">
    <property type="term" value="C:cytosol"/>
    <property type="evidence" value="ECO:0007669"/>
    <property type="project" value="TreeGrafter"/>
</dbReference>
<dbReference type="Pfam" id="PF03883">
    <property type="entry name" value="H2O2_YaaD"/>
    <property type="match status" value="1"/>
</dbReference>
<reference evidence="2 3" key="1">
    <citation type="submission" date="2020-08" db="EMBL/GenBank/DDBJ databases">
        <title>Genomic Encyclopedia of Type Strains, Phase IV (KMG-IV): sequencing the most valuable type-strain genomes for metagenomic binning, comparative biology and taxonomic classification.</title>
        <authorList>
            <person name="Goeker M."/>
        </authorList>
    </citation>
    <scope>NUCLEOTIDE SEQUENCE [LARGE SCALE GENOMIC DNA]</scope>
    <source>
        <strain evidence="2 3">DSM 2461</strain>
    </source>
</reference>
<proteinExistence type="inferred from homology"/>
<gene>
    <name evidence="2" type="ORF">HNR50_003791</name>
</gene>
<name>A0A841RDP8_9SPIO</name>
<accession>A0A841RDP8</accession>
<dbReference type="PANTHER" id="PTHR30283:SF4">
    <property type="entry name" value="PEROXIDE STRESS RESISTANCE PROTEIN YAAA"/>
    <property type="match status" value="1"/>
</dbReference>
<evidence type="ECO:0000256" key="1">
    <source>
        <dbReference type="HAMAP-Rule" id="MF_00652"/>
    </source>
</evidence>
<sequence>MLILLSPTKQMNFSGKAAFLPGLSEPVFNGEAFELNNLLKSYSAAEIAGLMSTSMKLAESTSELIENFGKEGCEQGAALLSYSGTVFQHMDIPSLGEKEWNYAAAHVRILSGLYGFLRPADRIFPYRLEMKTPLENRRGSGLYQFWKEKISDCLIKENQPVLNLSSGEYSKAVNWKKLAVPVLSIQFKEKKGSRYSTVGMYSKMARGLMAGRLIRQGVENREDLKNWDINGYGFNEELSTGSEWIFSGNWRC</sequence>
<evidence type="ECO:0000313" key="3">
    <source>
        <dbReference type="Proteomes" id="UP000587760"/>
    </source>
</evidence>
<evidence type="ECO:0000313" key="2">
    <source>
        <dbReference type="EMBL" id="MBB6482103.1"/>
    </source>
</evidence>
<comment type="similarity">
    <text evidence="1">Belongs to the UPF0246 family.</text>
</comment>
<dbReference type="PANTHER" id="PTHR30283">
    <property type="entry name" value="PEROXIDE STRESS RESPONSE PROTEIN YAAA"/>
    <property type="match status" value="1"/>
</dbReference>
<protein>
    <recommendedName>
        <fullName evidence="1">UPF0246 protein HNR50_003791</fullName>
    </recommendedName>
</protein>
<dbReference type="HAMAP" id="MF_00652">
    <property type="entry name" value="UPF0246"/>
    <property type="match status" value="1"/>
</dbReference>